<evidence type="ECO:0000256" key="1">
    <source>
        <dbReference type="ARBA" id="ARBA00022801"/>
    </source>
</evidence>
<dbReference type="AlphaFoldDB" id="C2KWI4"/>
<dbReference type="InParanoid" id="C2KWI4"/>
<proteinExistence type="predicted"/>
<dbReference type="STRING" id="585501.HMPREF6123_0853"/>
<sequence>MPNHEERAHALLSASSAHRWMRCTPSARLEDEVEVEEGVAAKEGTVAHELCECKLRGLLGEDVEEATKKVKESEFYSPEMERFTQDYADYCYQSMIEENGDIRIEEALDLSAYVPEGFGTADCVIVGEELLHVIDFKYGRGVKVSPVENPQLMLYALGAFNLYSFMQDFKTVRLTIVQPRIDEEPSSWELSIEDLLAFGEEVKKKAEVAFKGEGEFCPEEDTCRFCKVKAVCRARAEKNLALMFLEEQDPRLLSNEELGDILTKCSGFPTWLSDVEECAKDKLLLGEEIKGWKIVEGRSTRVWTDEKEAFKYIVDSEEAKEEELFETVPLTLTKVEKLLGKKRFKPIAEKYVTKSKGKPTLTLESDERPAYNSVETMFNEEGEN</sequence>
<dbReference type="HOGENOM" id="CLU_043122_1_1_9"/>
<organism evidence="3 4">
    <name type="scientific">Oribacterium sinus F0268</name>
    <dbReference type="NCBI Taxonomy" id="585501"/>
    <lineage>
        <taxon>Bacteria</taxon>
        <taxon>Bacillati</taxon>
        <taxon>Bacillota</taxon>
        <taxon>Clostridia</taxon>
        <taxon>Lachnospirales</taxon>
        <taxon>Lachnospiraceae</taxon>
        <taxon>Oribacterium</taxon>
    </lineage>
</organism>
<dbReference type="InterPro" id="IPR021229">
    <property type="entry name" value="DUF2800"/>
</dbReference>
<dbReference type="RefSeq" id="WP_007156316.1">
    <property type="nucleotide sequence ID" value="NZ_GG668533.1"/>
</dbReference>
<dbReference type="InterPro" id="IPR011604">
    <property type="entry name" value="PDDEXK-like_dom_sf"/>
</dbReference>
<dbReference type="eggNOG" id="COG2887">
    <property type="taxonomic scope" value="Bacteria"/>
</dbReference>
<feature type="region of interest" description="Disordered" evidence="2">
    <location>
        <begin position="358"/>
        <end position="384"/>
    </location>
</feature>
<evidence type="ECO:0000256" key="2">
    <source>
        <dbReference type="SAM" id="MobiDB-lite"/>
    </source>
</evidence>
<name>C2KWI4_9FIRM</name>
<keyword evidence="4" id="KW-1185">Reference proteome</keyword>
<gene>
    <name evidence="3" type="ORF">HMPREF6123_0853</name>
</gene>
<keyword evidence="1" id="KW-0378">Hydrolase</keyword>
<dbReference type="Gene3D" id="3.90.320.10">
    <property type="match status" value="1"/>
</dbReference>
<dbReference type="EMBL" id="ACKX01000083">
    <property type="protein sequence ID" value="EEJ51873.1"/>
    <property type="molecule type" value="Genomic_DNA"/>
</dbReference>
<reference evidence="3 4" key="1">
    <citation type="submission" date="2009-04" db="EMBL/GenBank/DDBJ databases">
        <authorList>
            <person name="Qin X."/>
            <person name="Bachman B."/>
            <person name="Battles P."/>
            <person name="Bell A."/>
            <person name="Bess C."/>
            <person name="Bickham C."/>
            <person name="Chaboub L."/>
            <person name="Chen D."/>
            <person name="Coyle M."/>
            <person name="Deiros D.R."/>
            <person name="Dinh H."/>
            <person name="Forbes L."/>
            <person name="Fowler G."/>
            <person name="Francisco L."/>
            <person name="Fu Q."/>
            <person name="Gubbala S."/>
            <person name="Hale W."/>
            <person name="Han Y."/>
            <person name="Hemphill L."/>
            <person name="Highlander S.K."/>
            <person name="Hirani K."/>
            <person name="Hogues M."/>
            <person name="Jackson L."/>
            <person name="Jakkamsetti A."/>
            <person name="Javaid M."/>
            <person name="Jiang H."/>
            <person name="Korchina V."/>
            <person name="Kovar C."/>
            <person name="Lara F."/>
            <person name="Lee S."/>
            <person name="Mata R."/>
            <person name="Mathew T."/>
            <person name="Moen C."/>
            <person name="Morales K."/>
            <person name="Munidasa M."/>
            <person name="Nazareth L."/>
            <person name="Ngo R."/>
            <person name="Nguyen L."/>
            <person name="Okwuonu G."/>
            <person name="Ongeri F."/>
            <person name="Patil S."/>
            <person name="Petrosino J."/>
            <person name="Pham C."/>
            <person name="Pham P."/>
            <person name="Pu L.-L."/>
            <person name="Puazo M."/>
            <person name="Raj R."/>
            <person name="Reid J."/>
            <person name="Rouhana J."/>
            <person name="Saada N."/>
            <person name="Shang Y."/>
            <person name="Simmons D."/>
            <person name="Thornton R."/>
            <person name="Warren J."/>
            <person name="Weissenberger G."/>
            <person name="Zhang J."/>
            <person name="Zhang L."/>
            <person name="Zhou C."/>
            <person name="Zhu D."/>
            <person name="Muzny D."/>
            <person name="Worley K."/>
            <person name="Gibbs R."/>
        </authorList>
    </citation>
    <scope>NUCLEOTIDE SEQUENCE [LARGE SCALE GENOMIC DNA]</scope>
    <source>
        <strain evidence="3 4">F0268</strain>
    </source>
</reference>
<comment type="caution">
    <text evidence="3">The sequence shown here is derived from an EMBL/GenBank/DDBJ whole genome shotgun (WGS) entry which is preliminary data.</text>
</comment>
<dbReference type="Pfam" id="PF10926">
    <property type="entry name" value="DUF2800"/>
    <property type="match status" value="1"/>
</dbReference>
<evidence type="ECO:0000313" key="3">
    <source>
        <dbReference type="EMBL" id="EEJ51873.1"/>
    </source>
</evidence>
<protein>
    <recommendedName>
        <fullName evidence="5">PD-(D/E)XK endonuclease-like domain-containing protein</fullName>
    </recommendedName>
</protein>
<accession>C2KWI4</accession>
<dbReference type="OrthoDB" id="9766061at2"/>
<evidence type="ECO:0008006" key="5">
    <source>
        <dbReference type="Google" id="ProtNLM"/>
    </source>
</evidence>
<dbReference type="GO" id="GO:0016787">
    <property type="term" value="F:hydrolase activity"/>
    <property type="evidence" value="ECO:0007669"/>
    <property type="project" value="UniProtKB-KW"/>
</dbReference>
<evidence type="ECO:0000313" key="4">
    <source>
        <dbReference type="Proteomes" id="UP000004121"/>
    </source>
</evidence>
<dbReference type="Proteomes" id="UP000004121">
    <property type="component" value="Unassembled WGS sequence"/>
</dbReference>